<dbReference type="PROSITE" id="PS51000">
    <property type="entry name" value="HTH_DEOR_2"/>
    <property type="match status" value="1"/>
</dbReference>
<dbReference type="SUPFAM" id="SSF46785">
    <property type="entry name" value="Winged helix' DNA-binding domain"/>
    <property type="match status" value="1"/>
</dbReference>
<dbReference type="InterPro" id="IPR014036">
    <property type="entry name" value="DeoR-like_C"/>
</dbReference>
<organism evidence="4 5">
    <name type="scientific">Phragmitibacter flavus</name>
    <dbReference type="NCBI Taxonomy" id="2576071"/>
    <lineage>
        <taxon>Bacteria</taxon>
        <taxon>Pseudomonadati</taxon>
        <taxon>Verrucomicrobiota</taxon>
        <taxon>Verrucomicrobiia</taxon>
        <taxon>Verrucomicrobiales</taxon>
        <taxon>Verrucomicrobiaceae</taxon>
        <taxon>Phragmitibacter</taxon>
    </lineage>
</organism>
<dbReference type="SMART" id="SM00420">
    <property type="entry name" value="HTH_DEOR"/>
    <property type="match status" value="1"/>
</dbReference>
<protein>
    <submittedName>
        <fullName evidence="4">DeoR/GlpR transcriptional regulator</fullName>
    </submittedName>
</protein>
<evidence type="ECO:0000313" key="5">
    <source>
        <dbReference type="Proteomes" id="UP000306196"/>
    </source>
</evidence>
<accession>A0A5R8KGX3</accession>
<dbReference type="AlphaFoldDB" id="A0A5R8KGX3"/>
<feature type="domain" description="HTH deoR-type" evidence="3">
    <location>
        <begin position="2"/>
        <end position="57"/>
    </location>
</feature>
<dbReference type="SMART" id="SM01134">
    <property type="entry name" value="DeoRC"/>
    <property type="match status" value="1"/>
</dbReference>
<sequence>MTAQRRGQIVELVHGRGSMRVVDLAARFGVSEVTIRSDLDQLEGEGRLMRDRGGALPSGQTRTVTTLPGMELRAGLNVDSKRRIAAAAASRVASGSSLLLDAGTTVVEMVRHLSRVNGLTIVTNALNVALAATASTDARVMMLGGVVGGDSGSTLGSMAEGMLKDLLVDQLFLGAQAADLENGLTDTNVEIAQIKRAMMKSARRVTLLMDSSKWETSGFIRVAPMTSVQTVITDEGLATEARQALENLGIEVVVV</sequence>
<dbReference type="Pfam" id="PF00455">
    <property type="entry name" value="DeoRC"/>
    <property type="match status" value="1"/>
</dbReference>
<dbReference type="Gene3D" id="3.40.50.1360">
    <property type="match status" value="1"/>
</dbReference>
<evidence type="ECO:0000256" key="1">
    <source>
        <dbReference type="ARBA" id="ARBA00023015"/>
    </source>
</evidence>
<gene>
    <name evidence="4" type="ORF">FEM03_07605</name>
</gene>
<reference evidence="4 5" key="1">
    <citation type="submission" date="2019-05" db="EMBL/GenBank/DDBJ databases">
        <title>Verrucobacter flavum gen. nov., sp. nov. a new member of the family Verrucomicrobiaceae.</title>
        <authorList>
            <person name="Szuroczki S."/>
            <person name="Abbaszade G."/>
            <person name="Szabo A."/>
            <person name="Felfoldi T."/>
            <person name="Schumann P."/>
            <person name="Boka K."/>
            <person name="Keki Z."/>
            <person name="Toumi M."/>
            <person name="Toth E."/>
        </authorList>
    </citation>
    <scope>NUCLEOTIDE SEQUENCE [LARGE SCALE GENOMIC DNA]</scope>
    <source>
        <strain evidence="4 5">MG-N-17</strain>
    </source>
</reference>
<dbReference type="InterPro" id="IPR037171">
    <property type="entry name" value="NagB/RpiA_transferase-like"/>
</dbReference>
<dbReference type="Pfam" id="PF08220">
    <property type="entry name" value="HTH_DeoR"/>
    <property type="match status" value="1"/>
</dbReference>
<dbReference type="InterPro" id="IPR050313">
    <property type="entry name" value="Carb_Metab_HTH_regulators"/>
</dbReference>
<dbReference type="PANTHER" id="PTHR30363">
    <property type="entry name" value="HTH-TYPE TRANSCRIPTIONAL REGULATOR SRLR-RELATED"/>
    <property type="match status" value="1"/>
</dbReference>
<evidence type="ECO:0000259" key="3">
    <source>
        <dbReference type="PROSITE" id="PS51000"/>
    </source>
</evidence>
<keyword evidence="1" id="KW-0805">Transcription regulation</keyword>
<keyword evidence="5" id="KW-1185">Reference proteome</keyword>
<keyword evidence="2" id="KW-0804">Transcription</keyword>
<dbReference type="InterPro" id="IPR001034">
    <property type="entry name" value="DeoR_HTH"/>
</dbReference>
<dbReference type="SUPFAM" id="SSF100950">
    <property type="entry name" value="NagB/RpiA/CoA transferase-like"/>
    <property type="match status" value="1"/>
</dbReference>
<comment type="caution">
    <text evidence="4">The sequence shown here is derived from an EMBL/GenBank/DDBJ whole genome shotgun (WGS) entry which is preliminary data.</text>
</comment>
<dbReference type="OrthoDB" id="9797223at2"/>
<dbReference type="GO" id="GO:0003700">
    <property type="term" value="F:DNA-binding transcription factor activity"/>
    <property type="evidence" value="ECO:0007669"/>
    <property type="project" value="InterPro"/>
</dbReference>
<evidence type="ECO:0000256" key="2">
    <source>
        <dbReference type="ARBA" id="ARBA00023163"/>
    </source>
</evidence>
<evidence type="ECO:0000313" key="4">
    <source>
        <dbReference type="EMBL" id="TLD71542.1"/>
    </source>
</evidence>
<proteinExistence type="predicted"/>
<dbReference type="Gene3D" id="1.10.10.10">
    <property type="entry name" value="Winged helix-like DNA-binding domain superfamily/Winged helix DNA-binding domain"/>
    <property type="match status" value="1"/>
</dbReference>
<dbReference type="EMBL" id="VAUV01000005">
    <property type="protein sequence ID" value="TLD71542.1"/>
    <property type="molecule type" value="Genomic_DNA"/>
</dbReference>
<dbReference type="InterPro" id="IPR036388">
    <property type="entry name" value="WH-like_DNA-bd_sf"/>
</dbReference>
<name>A0A5R8KGX3_9BACT</name>
<dbReference type="InterPro" id="IPR036390">
    <property type="entry name" value="WH_DNA-bd_sf"/>
</dbReference>
<dbReference type="PRINTS" id="PR00037">
    <property type="entry name" value="HTHLACR"/>
</dbReference>
<dbReference type="Proteomes" id="UP000306196">
    <property type="component" value="Unassembled WGS sequence"/>
</dbReference>
<dbReference type="PANTHER" id="PTHR30363:SF44">
    <property type="entry name" value="AGA OPERON TRANSCRIPTIONAL REPRESSOR-RELATED"/>
    <property type="match status" value="1"/>
</dbReference>